<name>A0A4R5CCQ1_9ACTN</name>
<dbReference type="GO" id="GO:0046872">
    <property type="term" value="F:metal ion binding"/>
    <property type="evidence" value="ECO:0007669"/>
    <property type="project" value="InterPro"/>
</dbReference>
<proteinExistence type="predicted"/>
<organism evidence="2 3">
    <name type="scientific">Actinomadura rubrisoli</name>
    <dbReference type="NCBI Taxonomy" id="2530368"/>
    <lineage>
        <taxon>Bacteria</taxon>
        <taxon>Bacillati</taxon>
        <taxon>Actinomycetota</taxon>
        <taxon>Actinomycetes</taxon>
        <taxon>Streptosporangiales</taxon>
        <taxon>Thermomonosporaceae</taxon>
        <taxon>Actinomadura</taxon>
    </lineage>
</organism>
<dbReference type="InterPro" id="IPR024344">
    <property type="entry name" value="MDMPI_metal-binding"/>
</dbReference>
<dbReference type="NCBIfam" id="TIGR03083">
    <property type="entry name" value="maleylpyruvate isomerase family mycothiol-dependent enzyme"/>
    <property type="match status" value="1"/>
</dbReference>
<gene>
    <name evidence="2" type="ORF">E1298_03705</name>
</gene>
<dbReference type="EMBL" id="SMKU01000008">
    <property type="protein sequence ID" value="TDD96060.1"/>
    <property type="molecule type" value="Genomic_DNA"/>
</dbReference>
<dbReference type="InterPro" id="IPR017520">
    <property type="entry name" value="CHP03086"/>
</dbReference>
<evidence type="ECO:0000259" key="1">
    <source>
        <dbReference type="Pfam" id="PF11716"/>
    </source>
</evidence>
<dbReference type="OrthoDB" id="5185819at2"/>
<dbReference type="Pfam" id="PF11716">
    <property type="entry name" value="MDMPI_N"/>
    <property type="match status" value="1"/>
</dbReference>
<comment type="caution">
    <text evidence="2">The sequence shown here is derived from an EMBL/GenBank/DDBJ whole genome shotgun (WGS) entry which is preliminary data.</text>
</comment>
<dbReference type="RefSeq" id="WP_131889314.1">
    <property type="nucleotide sequence ID" value="NZ_SMKU01000008.1"/>
</dbReference>
<dbReference type="SUPFAM" id="SSF109854">
    <property type="entry name" value="DinB/YfiT-like putative metalloenzymes"/>
    <property type="match status" value="1"/>
</dbReference>
<evidence type="ECO:0000313" key="2">
    <source>
        <dbReference type="EMBL" id="TDD96060.1"/>
    </source>
</evidence>
<keyword evidence="3" id="KW-1185">Reference proteome</keyword>
<reference evidence="2 3" key="1">
    <citation type="submission" date="2019-03" db="EMBL/GenBank/DDBJ databases">
        <title>Draft genome sequences of novel Actinobacteria.</title>
        <authorList>
            <person name="Sahin N."/>
            <person name="Ay H."/>
            <person name="Saygin H."/>
        </authorList>
    </citation>
    <scope>NUCLEOTIDE SEQUENCE [LARGE SCALE GENOMIC DNA]</scope>
    <source>
        <strain evidence="2 3">H3C3</strain>
    </source>
</reference>
<dbReference type="AlphaFoldDB" id="A0A4R5CCQ1"/>
<sequence>MDAVETAALRGYGSGLLERSIGFAVGVLESVTAETLRRPTPCRGWDLEALLRHMAESLAALCEAVDTGSVRLFPDDDPGHDDLGPAEAGASAAALVVGFRAGADRLLGAWTAAAEDDRSVTVGGCPMRGSLVAGTGAIEIAVHGWDVAWATGRPRPIPPALAGQLLRLASTVVTDATRHGLFAPPVPVPPAAGPNDRLLAYLGRDPSAVPG</sequence>
<evidence type="ECO:0000313" key="3">
    <source>
        <dbReference type="Proteomes" id="UP000294513"/>
    </source>
</evidence>
<dbReference type="InterPro" id="IPR017517">
    <property type="entry name" value="Maleyloyr_isom"/>
</dbReference>
<feature type="domain" description="Mycothiol-dependent maleylpyruvate isomerase metal-binding" evidence="1">
    <location>
        <begin position="26"/>
        <end position="148"/>
    </location>
</feature>
<protein>
    <submittedName>
        <fullName evidence="2">TIGR03086 family protein</fullName>
    </submittedName>
</protein>
<dbReference type="Proteomes" id="UP000294513">
    <property type="component" value="Unassembled WGS sequence"/>
</dbReference>
<accession>A0A4R5CCQ1</accession>
<dbReference type="InterPro" id="IPR034660">
    <property type="entry name" value="DinB/YfiT-like"/>
</dbReference>
<dbReference type="NCBIfam" id="TIGR03086">
    <property type="entry name" value="TIGR03086 family metal-binding protein"/>
    <property type="match status" value="1"/>
</dbReference>
<dbReference type="Gene3D" id="1.20.120.450">
    <property type="entry name" value="dinb family like domain"/>
    <property type="match status" value="1"/>
</dbReference>